<evidence type="ECO:0000256" key="1">
    <source>
        <dbReference type="SAM" id="MobiDB-lite"/>
    </source>
</evidence>
<evidence type="ECO:0000313" key="2">
    <source>
        <dbReference type="EMBL" id="MBI6183274.1"/>
    </source>
</evidence>
<accession>A0ABS0TYA3</accession>
<dbReference type="Pfam" id="PF25759">
    <property type="entry name" value="HP1_ORF34"/>
    <property type="match status" value="1"/>
</dbReference>
<name>A0ABS0TYA3_SERPR</name>
<feature type="region of interest" description="Disordered" evidence="1">
    <location>
        <begin position="126"/>
        <end position="191"/>
    </location>
</feature>
<dbReference type="RefSeq" id="WP_198642603.1">
    <property type="nucleotide sequence ID" value="NZ_JAEHSL010000031.1"/>
</dbReference>
<proteinExistence type="predicted"/>
<feature type="region of interest" description="Disordered" evidence="1">
    <location>
        <begin position="25"/>
        <end position="48"/>
    </location>
</feature>
<feature type="compositionally biased region" description="Polar residues" evidence="1">
    <location>
        <begin position="33"/>
        <end position="43"/>
    </location>
</feature>
<sequence length="191" mass="20748">MSNITLALNGEPIRMINMTVSPSLKFKDKDKSGQTSGTDTAEQGTKAKEIKVEGMIPYTDAAQLTRLFELAEGTGKGGARQRYRVANPTAKAIKFRLAMFAGDLEVKEQKSLLAWSVSFSLREQNSVSEKKEERLKMPASKKQVPGDGGGDDKGKEEQHGWFYKTMSSVNGWLGPAATADKEGGGEADKKS</sequence>
<feature type="compositionally biased region" description="Basic and acidic residues" evidence="1">
    <location>
        <begin position="150"/>
        <end position="159"/>
    </location>
</feature>
<reference evidence="2 3" key="1">
    <citation type="submission" date="2020-12" db="EMBL/GenBank/DDBJ databases">
        <title>Enhanced detection system for hospital associated transmission using whole genome sequencing surveillance.</title>
        <authorList>
            <person name="Harrison L.H."/>
            <person name="Van Tyne D."/>
            <person name="Marsh J.W."/>
            <person name="Griffith M.P."/>
            <person name="Snyder D.J."/>
            <person name="Cooper V.S."/>
            <person name="Mustapha M."/>
        </authorList>
    </citation>
    <scope>NUCLEOTIDE SEQUENCE [LARGE SCALE GENOMIC DNA]</scope>
    <source>
        <strain evidence="2 3">SER00238</strain>
    </source>
</reference>
<evidence type="ECO:0008006" key="4">
    <source>
        <dbReference type="Google" id="ProtNLM"/>
    </source>
</evidence>
<organism evidence="2 3">
    <name type="scientific">Serratia proteamaculans</name>
    <dbReference type="NCBI Taxonomy" id="28151"/>
    <lineage>
        <taxon>Bacteria</taxon>
        <taxon>Pseudomonadati</taxon>
        <taxon>Pseudomonadota</taxon>
        <taxon>Gammaproteobacteria</taxon>
        <taxon>Enterobacterales</taxon>
        <taxon>Yersiniaceae</taxon>
        <taxon>Serratia</taxon>
    </lineage>
</organism>
<comment type="caution">
    <text evidence="2">The sequence shown here is derived from an EMBL/GenBank/DDBJ whole genome shotgun (WGS) entry which is preliminary data.</text>
</comment>
<dbReference type="EMBL" id="JAEHSL010000031">
    <property type="protein sequence ID" value="MBI6183274.1"/>
    <property type="molecule type" value="Genomic_DNA"/>
</dbReference>
<dbReference type="InterPro" id="IPR057869">
    <property type="entry name" value="HP1_YO34"/>
</dbReference>
<feature type="compositionally biased region" description="Basic and acidic residues" evidence="1">
    <location>
        <begin position="179"/>
        <end position="191"/>
    </location>
</feature>
<protein>
    <recommendedName>
        <fullName evidence="4">DNA-binding protein</fullName>
    </recommendedName>
</protein>
<evidence type="ECO:0000313" key="3">
    <source>
        <dbReference type="Proteomes" id="UP000639004"/>
    </source>
</evidence>
<gene>
    <name evidence="2" type="ORF">JEQ07_23110</name>
</gene>
<dbReference type="Proteomes" id="UP000639004">
    <property type="component" value="Unassembled WGS sequence"/>
</dbReference>
<keyword evidence="3" id="KW-1185">Reference proteome</keyword>